<proteinExistence type="predicted"/>
<name>A0A2I2GJ07_9EURO</name>
<gene>
    <name evidence="2" type="ORF">P170DRAFT_114404</name>
</gene>
<evidence type="ECO:0000313" key="3">
    <source>
        <dbReference type="Proteomes" id="UP000234275"/>
    </source>
</evidence>
<dbReference type="AlphaFoldDB" id="A0A2I2GJ07"/>
<dbReference type="VEuPathDB" id="FungiDB:P170DRAFT_114404"/>
<evidence type="ECO:0000313" key="2">
    <source>
        <dbReference type="EMBL" id="PLB52861.1"/>
    </source>
</evidence>
<dbReference type="EMBL" id="MSFO01000002">
    <property type="protein sequence ID" value="PLB52861.1"/>
    <property type="molecule type" value="Genomic_DNA"/>
</dbReference>
<reference evidence="2 3" key="1">
    <citation type="submission" date="2016-12" db="EMBL/GenBank/DDBJ databases">
        <title>The genomes of Aspergillus section Nigri reveals drivers in fungal speciation.</title>
        <authorList>
            <consortium name="DOE Joint Genome Institute"/>
            <person name="Vesth T.C."/>
            <person name="Nybo J."/>
            <person name="Theobald S."/>
            <person name="Brandl J."/>
            <person name="Frisvad J.C."/>
            <person name="Nielsen K.F."/>
            <person name="Lyhne E.K."/>
            <person name="Kogle M.E."/>
            <person name="Kuo A."/>
            <person name="Riley R."/>
            <person name="Clum A."/>
            <person name="Nolan M."/>
            <person name="Lipzen A."/>
            <person name="Salamov A."/>
            <person name="Henrissat B."/>
            <person name="Wiebenga A."/>
            <person name="De Vries R.P."/>
            <person name="Grigoriev I.V."/>
            <person name="Mortensen U.H."/>
            <person name="Andersen M.R."/>
            <person name="Baker S.E."/>
        </authorList>
    </citation>
    <scope>NUCLEOTIDE SEQUENCE [LARGE SCALE GENOMIC DNA]</scope>
    <source>
        <strain evidence="2 3">IBT 23096</strain>
    </source>
</reference>
<sequence>MVFSFSPSSPSLFPSRSVDGLQAIRPEPRPSNHPTGGIGPSSGDRLVICSPWRRLRSPATNETRLFSPDPACSCRIIGTWFQIAVSIGALSQLVSPCLGLNAWFDSPFLFFFFPGPIEISIFIPCSRTGI</sequence>
<evidence type="ECO:0000256" key="1">
    <source>
        <dbReference type="SAM" id="MobiDB-lite"/>
    </source>
</evidence>
<keyword evidence="3" id="KW-1185">Reference proteome</keyword>
<dbReference type="GeneID" id="36550022"/>
<accession>A0A2I2GJ07</accession>
<organism evidence="2 3">
    <name type="scientific">Aspergillus steynii IBT 23096</name>
    <dbReference type="NCBI Taxonomy" id="1392250"/>
    <lineage>
        <taxon>Eukaryota</taxon>
        <taxon>Fungi</taxon>
        <taxon>Dikarya</taxon>
        <taxon>Ascomycota</taxon>
        <taxon>Pezizomycotina</taxon>
        <taxon>Eurotiomycetes</taxon>
        <taxon>Eurotiomycetidae</taxon>
        <taxon>Eurotiales</taxon>
        <taxon>Aspergillaceae</taxon>
        <taxon>Aspergillus</taxon>
        <taxon>Aspergillus subgen. Circumdati</taxon>
    </lineage>
</organism>
<feature type="region of interest" description="Disordered" evidence="1">
    <location>
        <begin position="23"/>
        <end position="44"/>
    </location>
</feature>
<comment type="caution">
    <text evidence="2">The sequence shown here is derived from an EMBL/GenBank/DDBJ whole genome shotgun (WGS) entry which is preliminary data.</text>
</comment>
<protein>
    <submittedName>
        <fullName evidence="2">Uncharacterized protein</fullName>
    </submittedName>
</protein>
<dbReference type="Proteomes" id="UP000234275">
    <property type="component" value="Unassembled WGS sequence"/>
</dbReference>
<dbReference type="RefSeq" id="XP_024708163.1">
    <property type="nucleotide sequence ID" value="XM_024842327.1"/>
</dbReference>